<keyword evidence="4" id="KW-1185">Reference proteome</keyword>
<dbReference type="Gene3D" id="3.30.1450.10">
    <property type="match status" value="1"/>
</dbReference>
<dbReference type="AlphaFoldDB" id="A0A0P6SRX8"/>
<dbReference type="RefSeq" id="WP_054278675.1">
    <property type="nucleotide sequence ID" value="NZ_LHQM01000013.1"/>
</dbReference>
<name>A0A0P6SRX8_9STRE</name>
<proteinExistence type="predicted"/>
<keyword evidence="2" id="KW-0472">Membrane</keyword>
<comment type="caution">
    <text evidence="3">The sequence shown here is derived from an EMBL/GenBank/DDBJ whole genome shotgun (WGS) entry which is preliminary data.</text>
</comment>
<dbReference type="EMBL" id="LHQM01000013">
    <property type="protein sequence ID" value="KPJ22471.1"/>
    <property type="molecule type" value="Genomic_DNA"/>
</dbReference>
<evidence type="ECO:0000256" key="1">
    <source>
        <dbReference type="ARBA" id="ARBA00022729"/>
    </source>
</evidence>
<evidence type="ECO:0000313" key="4">
    <source>
        <dbReference type="Proteomes" id="UP000049578"/>
    </source>
</evidence>
<feature type="transmembrane region" description="Helical" evidence="2">
    <location>
        <begin position="9"/>
        <end position="27"/>
    </location>
</feature>
<dbReference type="InterPro" id="IPR037873">
    <property type="entry name" value="BamE-like"/>
</dbReference>
<organism evidence="3 4">
    <name type="scientific">Streptococcus phocae</name>
    <dbReference type="NCBI Taxonomy" id="119224"/>
    <lineage>
        <taxon>Bacteria</taxon>
        <taxon>Bacillati</taxon>
        <taxon>Bacillota</taxon>
        <taxon>Bacilli</taxon>
        <taxon>Lactobacillales</taxon>
        <taxon>Streptococcaceae</taxon>
        <taxon>Streptococcus</taxon>
    </lineage>
</organism>
<dbReference type="PATRIC" id="fig|119224.3.peg.400"/>
<reference evidence="3 4" key="1">
    <citation type="submission" date="2015-08" db="EMBL/GenBank/DDBJ databases">
        <title>Genome sequence of Streptococcus phocae subsp. phocae ATCC 51973T isolated from liver specimen obtained from seal.</title>
        <authorList>
            <person name="Avendano-Herrera R."/>
        </authorList>
    </citation>
    <scope>NUCLEOTIDE SEQUENCE [LARGE SCALE GENOMIC DNA]</scope>
    <source>
        <strain evidence="3 4">ATCC 51973</strain>
    </source>
</reference>
<accession>A0A0P6SRX8</accession>
<sequence>MENKSEKKMLGILAIILGILALLGSWIPILNNLSFIIAIPALILGFTSLIINRKNNKMLSIIGIILSIIAIAIVLVTQSMYGTALDKVSKSVDNSVKKVDKKIKDDQKKAEESFKWKKSDYDGLIVGDSFSGAGGTNYNDVLAKFGEPKNKSESTSGDYTSMYVTYDNMGASDYKSVNLDFVKQEDGNWLLSHKNSNGLE</sequence>
<keyword evidence="2" id="KW-0812">Transmembrane</keyword>
<evidence type="ECO:0000256" key="2">
    <source>
        <dbReference type="SAM" id="Phobius"/>
    </source>
</evidence>
<keyword evidence="1" id="KW-0732">Signal</keyword>
<evidence type="ECO:0008006" key="5">
    <source>
        <dbReference type="Google" id="ProtNLM"/>
    </source>
</evidence>
<protein>
    <recommendedName>
        <fullName evidence="5">DUF4190 domain-containing protein</fullName>
    </recommendedName>
</protein>
<feature type="transmembrane region" description="Helical" evidence="2">
    <location>
        <begin position="33"/>
        <end position="51"/>
    </location>
</feature>
<feature type="transmembrane region" description="Helical" evidence="2">
    <location>
        <begin position="58"/>
        <end position="81"/>
    </location>
</feature>
<dbReference type="STRING" id="119224.AKK44_04345"/>
<gene>
    <name evidence="3" type="ORF">AKK44_04345</name>
</gene>
<keyword evidence="2" id="KW-1133">Transmembrane helix</keyword>
<evidence type="ECO:0000313" key="3">
    <source>
        <dbReference type="EMBL" id="KPJ22471.1"/>
    </source>
</evidence>
<dbReference type="Proteomes" id="UP000049578">
    <property type="component" value="Unassembled WGS sequence"/>
</dbReference>